<evidence type="ECO:0000256" key="5">
    <source>
        <dbReference type="ARBA" id="ARBA00022989"/>
    </source>
</evidence>
<dbReference type="EMBL" id="AMXE01000001">
    <property type="protein sequence ID" value="ENO90751.1"/>
    <property type="molecule type" value="Genomic_DNA"/>
</dbReference>
<dbReference type="OrthoDB" id="9798629at2"/>
<evidence type="ECO:0000256" key="6">
    <source>
        <dbReference type="ARBA" id="ARBA00023136"/>
    </source>
</evidence>
<keyword evidence="10" id="KW-1185">Reference proteome</keyword>
<proteinExistence type="inferred from homology"/>
<dbReference type="InterPro" id="IPR003400">
    <property type="entry name" value="ExbD"/>
</dbReference>
<dbReference type="PANTHER" id="PTHR30558:SF7">
    <property type="entry name" value="TOL-PAL SYSTEM PROTEIN TOLR"/>
    <property type="match status" value="1"/>
</dbReference>
<evidence type="ECO:0000256" key="8">
    <source>
        <dbReference type="SAM" id="Phobius"/>
    </source>
</evidence>
<gene>
    <name evidence="9" type="ORF">C666_00955</name>
</gene>
<feature type="transmembrane region" description="Helical" evidence="8">
    <location>
        <begin position="20"/>
        <end position="41"/>
    </location>
</feature>
<keyword evidence="7" id="KW-0813">Transport</keyword>
<organism evidence="9 10">
    <name type="scientific">Thauera linaloolentis (strain DSM 12138 / JCM 21573 / CCUG 41526 / CIP 105981 / IAM 15112 / NBRC 102519 / 47Lol)</name>
    <dbReference type="NCBI Taxonomy" id="1123367"/>
    <lineage>
        <taxon>Bacteria</taxon>
        <taxon>Pseudomonadati</taxon>
        <taxon>Pseudomonadota</taxon>
        <taxon>Betaproteobacteria</taxon>
        <taxon>Rhodocyclales</taxon>
        <taxon>Zoogloeaceae</taxon>
        <taxon>Thauera</taxon>
    </lineage>
</organism>
<accession>N6Y8V1</accession>
<evidence type="ECO:0000256" key="1">
    <source>
        <dbReference type="ARBA" id="ARBA00004162"/>
    </source>
</evidence>
<protein>
    <submittedName>
        <fullName evidence="9">Biopolymer transport protein ExbD/TolR</fullName>
    </submittedName>
</protein>
<dbReference type="Pfam" id="PF02472">
    <property type="entry name" value="ExbD"/>
    <property type="match status" value="1"/>
</dbReference>
<dbReference type="GO" id="GO:0022857">
    <property type="term" value="F:transmembrane transporter activity"/>
    <property type="evidence" value="ECO:0007669"/>
    <property type="project" value="InterPro"/>
</dbReference>
<keyword evidence="5 8" id="KW-1133">Transmembrane helix</keyword>
<dbReference type="Gene3D" id="3.30.420.270">
    <property type="match status" value="1"/>
</dbReference>
<dbReference type="GO" id="GO:0005886">
    <property type="term" value="C:plasma membrane"/>
    <property type="evidence" value="ECO:0007669"/>
    <property type="project" value="UniProtKB-SubCell"/>
</dbReference>
<evidence type="ECO:0000256" key="4">
    <source>
        <dbReference type="ARBA" id="ARBA00022692"/>
    </source>
</evidence>
<dbReference type="eggNOG" id="COG0848">
    <property type="taxonomic scope" value="Bacteria"/>
</dbReference>
<evidence type="ECO:0000256" key="7">
    <source>
        <dbReference type="RuleBase" id="RU003879"/>
    </source>
</evidence>
<evidence type="ECO:0000313" key="10">
    <source>
        <dbReference type="Proteomes" id="UP000013232"/>
    </source>
</evidence>
<keyword evidence="6 8" id="KW-0472">Membrane</keyword>
<comment type="caution">
    <text evidence="9">The sequence shown here is derived from an EMBL/GenBank/DDBJ whole genome shotgun (WGS) entry which is preliminary data.</text>
</comment>
<name>N6Y8V1_THAL4</name>
<keyword evidence="4 7" id="KW-0812">Transmembrane</keyword>
<keyword evidence="7" id="KW-0653">Protein transport</keyword>
<dbReference type="Proteomes" id="UP000013232">
    <property type="component" value="Unassembled WGS sequence"/>
</dbReference>
<dbReference type="AlphaFoldDB" id="N6Y8V1"/>
<reference evidence="9 10" key="1">
    <citation type="submission" date="2012-09" db="EMBL/GenBank/DDBJ databases">
        <title>Draft Genome Sequences of 6 Strains from Genus Thauera.</title>
        <authorList>
            <person name="Liu B."/>
            <person name="Shapleigh J.P."/>
            <person name="Frostegard A.H."/>
        </authorList>
    </citation>
    <scope>NUCLEOTIDE SEQUENCE [LARGE SCALE GENOMIC DNA]</scope>
    <source>
        <strain evidence="10">47Lol / DSM 12138</strain>
    </source>
</reference>
<evidence type="ECO:0000256" key="2">
    <source>
        <dbReference type="ARBA" id="ARBA00005811"/>
    </source>
</evidence>
<comment type="similarity">
    <text evidence="2 7">Belongs to the ExbD/TolR family.</text>
</comment>
<sequence>MAFGGFNNGDSRPLQSEINMVPLIDVMLVLLIVFMITAPLLTHSVKIDLPQASSQPTEEKPETVSLSINGEGQLFWNNEPLDDTSLPARLKAMAEQKPQPELHLRADRETRYQKLAEVMSEAREAGVEKMGFITSPDSGPAAESTPTAN</sequence>
<evidence type="ECO:0000256" key="3">
    <source>
        <dbReference type="ARBA" id="ARBA00022475"/>
    </source>
</evidence>
<comment type="subcellular location">
    <subcellularLocation>
        <location evidence="1">Cell membrane</location>
        <topology evidence="1">Single-pass membrane protein</topology>
    </subcellularLocation>
    <subcellularLocation>
        <location evidence="7">Cell membrane</location>
        <topology evidence="7">Single-pass type II membrane protein</topology>
    </subcellularLocation>
</comment>
<dbReference type="RefSeq" id="WP_004332569.1">
    <property type="nucleotide sequence ID" value="NZ_AMXE01000001.1"/>
</dbReference>
<keyword evidence="3" id="KW-1003">Cell membrane</keyword>
<dbReference type="PANTHER" id="PTHR30558">
    <property type="entry name" value="EXBD MEMBRANE COMPONENT OF PMF-DRIVEN MACROMOLECULE IMPORT SYSTEM"/>
    <property type="match status" value="1"/>
</dbReference>
<dbReference type="GO" id="GO:0015031">
    <property type="term" value="P:protein transport"/>
    <property type="evidence" value="ECO:0007669"/>
    <property type="project" value="UniProtKB-KW"/>
</dbReference>
<dbReference type="STRING" id="1123367.GCA_000621305_01662"/>
<evidence type="ECO:0000313" key="9">
    <source>
        <dbReference type="EMBL" id="ENO90751.1"/>
    </source>
</evidence>